<name>A0A1N7RZZ5_9BURK</name>
<evidence type="ECO:0000313" key="2">
    <source>
        <dbReference type="Proteomes" id="UP000187012"/>
    </source>
</evidence>
<dbReference type="AlphaFoldDB" id="A0A1N7RZZ5"/>
<dbReference type="Proteomes" id="UP000187012">
    <property type="component" value="Unassembled WGS sequence"/>
</dbReference>
<sequence length="40" mass="4251">MPLTIAIPRENAHSLVWQGIHGCAKANLRIATIDALKVAG</sequence>
<accession>A0A1N7RZZ5</accession>
<gene>
    <name evidence="1" type="ORF">BN2475_270032</name>
</gene>
<protein>
    <submittedName>
        <fullName evidence="1">Uncharacterized protein</fullName>
    </submittedName>
</protein>
<organism evidence="1 2">
    <name type="scientific">Paraburkholderia ribeironis</name>
    <dbReference type="NCBI Taxonomy" id="1247936"/>
    <lineage>
        <taxon>Bacteria</taxon>
        <taxon>Pseudomonadati</taxon>
        <taxon>Pseudomonadota</taxon>
        <taxon>Betaproteobacteria</taxon>
        <taxon>Burkholderiales</taxon>
        <taxon>Burkholderiaceae</taxon>
        <taxon>Paraburkholderia</taxon>
    </lineage>
</organism>
<reference evidence="1 2" key="1">
    <citation type="submission" date="2016-12" db="EMBL/GenBank/DDBJ databases">
        <authorList>
            <person name="Song W.-J."/>
            <person name="Kurnit D.M."/>
        </authorList>
    </citation>
    <scope>NUCLEOTIDE SEQUENCE [LARGE SCALE GENOMIC DNA]</scope>
    <source>
        <strain evidence="1 2">STM7296</strain>
    </source>
</reference>
<evidence type="ECO:0000313" key="1">
    <source>
        <dbReference type="EMBL" id="SIT40644.1"/>
    </source>
</evidence>
<keyword evidence="2" id="KW-1185">Reference proteome</keyword>
<dbReference type="EMBL" id="CYGX02000027">
    <property type="protein sequence ID" value="SIT40644.1"/>
    <property type="molecule type" value="Genomic_DNA"/>
</dbReference>
<proteinExistence type="predicted"/>